<dbReference type="EMBL" id="CAXAMN010022243">
    <property type="protein sequence ID" value="CAK9067598.1"/>
    <property type="molecule type" value="Genomic_DNA"/>
</dbReference>
<evidence type="ECO:0000313" key="4">
    <source>
        <dbReference type="Proteomes" id="UP001642484"/>
    </source>
</evidence>
<evidence type="ECO:0000313" key="3">
    <source>
        <dbReference type="EMBL" id="CAK9067598.1"/>
    </source>
</evidence>
<dbReference type="EMBL" id="CAXAMN010022241">
    <property type="protein sequence ID" value="CAK9067595.1"/>
    <property type="molecule type" value="Genomic_DNA"/>
</dbReference>
<evidence type="ECO:0000256" key="1">
    <source>
        <dbReference type="SAM" id="MobiDB-lite"/>
    </source>
</evidence>
<organism evidence="2 4">
    <name type="scientific">Durusdinium trenchii</name>
    <dbReference type="NCBI Taxonomy" id="1381693"/>
    <lineage>
        <taxon>Eukaryota</taxon>
        <taxon>Sar</taxon>
        <taxon>Alveolata</taxon>
        <taxon>Dinophyceae</taxon>
        <taxon>Suessiales</taxon>
        <taxon>Symbiodiniaceae</taxon>
        <taxon>Durusdinium</taxon>
    </lineage>
</organism>
<reference evidence="2 4" key="1">
    <citation type="submission" date="2024-02" db="EMBL/GenBank/DDBJ databases">
        <authorList>
            <person name="Chen Y."/>
            <person name="Shah S."/>
            <person name="Dougan E. K."/>
            <person name="Thang M."/>
            <person name="Chan C."/>
        </authorList>
    </citation>
    <scope>NUCLEOTIDE SEQUENCE [LARGE SCALE GENOMIC DNA]</scope>
</reference>
<name>A0ABP0NYR7_9DINO</name>
<keyword evidence="4" id="KW-1185">Reference proteome</keyword>
<proteinExistence type="predicted"/>
<protein>
    <submittedName>
        <fullName evidence="2">Uncharacterized protein</fullName>
    </submittedName>
</protein>
<feature type="region of interest" description="Disordered" evidence="1">
    <location>
        <begin position="46"/>
        <end position="69"/>
    </location>
</feature>
<gene>
    <name evidence="2" type="ORF">CCMP2556_LOCUS33212</name>
    <name evidence="3" type="ORF">CCMP2556_LOCUS33213</name>
</gene>
<evidence type="ECO:0000313" key="2">
    <source>
        <dbReference type="EMBL" id="CAK9067595.1"/>
    </source>
</evidence>
<feature type="compositionally biased region" description="Basic and acidic residues" evidence="1">
    <location>
        <begin position="49"/>
        <end position="64"/>
    </location>
</feature>
<comment type="caution">
    <text evidence="2">The sequence shown here is derived from an EMBL/GenBank/DDBJ whole genome shotgun (WGS) entry which is preliminary data.</text>
</comment>
<dbReference type="Proteomes" id="UP001642484">
    <property type="component" value="Unassembled WGS sequence"/>
</dbReference>
<accession>A0ABP0NYR7</accession>
<sequence>MKKLRGHFLKSGLRLGLVGKNCHLLVLFAQVGLQLLSSKTSSGLKRNRACKEGRQFKPESKDRNGQSMGEDLGSSCALYPDGEVQAHTADCIEAALHFTKSMEHCWARDPLELAVLVTNRQEVTMDLRWILKHVTLKAVIEKPDLPRCEKAKHGPLGLMWLLPVDWTLFLCPAADPST</sequence>